<dbReference type="InterPro" id="IPR001507">
    <property type="entry name" value="ZP_dom"/>
</dbReference>
<dbReference type="PANTHER" id="PTHR14002:SF43">
    <property type="entry name" value="DELTA-LIKE PROTEIN"/>
    <property type="match status" value="1"/>
</dbReference>
<feature type="domain" description="ZP" evidence="3">
    <location>
        <begin position="1"/>
        <end position="157"/>
    </location>
</feature>
<sequence>MTATSHYNSSNAVTVSQTINAGNPFVDLSYSINFYDSADYTNKVDFSSTSITVGNTLFAQIEAPELINDTKFIVKRCTVTDNTDAGYSLMLVDNFCPIDNGLNFRWRSESTSDSVVQFEYTNFIFPGSSETTEMTLDCEINLCHVDDSECLKGCEKHILVFPRYMADAYTISSSGEMTDVSVSAPSTIDPTTNNFALYTHGSHFAVVRGEMYVFGGGWGGMESAQKIAMLNGCEFTELPVKFTFYYGAKAAAVAIDGGMQALVCFDEMYSKGSLWKVLEFIFKEGKRCEVFDTFTTTPTFVPQYRHDFGKLAMYQGQPTSVSGSTALNVGPFKKVETLTPTGWTSLADHPKSIRTHVLIGLDSGAMIMAGGRDDDLSDLTRDIWLMKDGAWSLIGLLQEASKESSALRIENDIFIVCGAQSRDTLDFFPIEKIKIVDDEIINQEVIGVKTNQNHQPVLFEVSGDFTC</sequence>
<protein>
    <submittedName>
        <fullName evidence="4">Oidioi.mRNA.OKI2018_I69.chr2.g4233.t1.cds</fullName>
    </submittedName>
</protein>
<proteinExistence type="predicted"/>
<dbReference type="PANTHER" id="PTHR14002">
    <property type="entry name" value="ENDOGLIN/TGF-BETA RECEPTOR TYPE III"/>
    <property type="match status" value="1"/>
</dbReference>
<evidence type="ECO:0000256" key="2">
    <source>
        <dbReference type="ARBA" id="ARBA00023157"/>
    </source>
</evidence>
<dbReference type="SUPFAM" id="SSF50965">
    <property type="entry name" value="Galactose oxidase, central domain"/>
    <property type="match status" value="1"/>
</dbReference>
<keyword evidence="2" id="KW-1015">Disulfide bond</keyword>
<dbReference type="PROSITE" id="PS51034">
    <property type="entry name" value="ZP_2"/>
    <property type="match status" value="1"/>
</dbReference>
<dbReference type="Gene3D" id="2.120.10.80">
    <property type="entry name" value="Kelch-type beta propeller"/>
    <property type="match status" value="1"/>
</dbReference>
<dbReference type="InterPro" id="IPR015915">
    <property type="entry name" value="Kelch-typ_b-propeller"/>
</dbReference>
<dbReference type="Proteomes" id="UP001158576">
    <property type="component" value="Chromosome 2"/>
</dbReference>
<dbReference type="EMBL" id="OU015567">
    <property type="protein sequence ID" value="CAG5109734.1"/>
    <property type="molecule type" value="Genomic_DNA"/>
</dbReference>
<evidence type="ECO:0000313" key="4">
    <source>
        <dbReference type="EMBL" id="CAG5109734.1"/>
    </source>
</evidence>
<dbReference type="Gene3D" id="2.60.40.4100">
    <property type="entry name" value="Zona pellucida, ZP-C domain"/>
    <property type="match status" value="1"/>
</dbReference>
<dbReference type="Pfam" id="PF00100">
    <property type="entry name" value="Zona_pellucida"/>
    <property type="match status" value="1"/>
</dbReference>
<dbReference type="InterPro" id="IPR055355">
    <property type="entry name" value="ZP-C"/>
</dbReference>
<name>A0ABN7T276_OIKDI</name>
<dbReference type="InterPro" id="IPR011043">
    <property type="entry name" value="Gal_Oxase/kelch_b-propeller"/>
</dbReference>
<gene>
    <name evidence="4" type="ORF">OKIOD_LOCUS12998</name>
</gene>
<evidence type="ECO:0000313" key="5">
    <source>
        <dbReference type="Proteomes" id="UP001158576"/>
    </source>
</evidence>
<dbReference type="InterPro" id="IPR042235">
    <property type="entry name" value="ZP-C_dom"/>
</dbReference>
<keyword evidence="5" id="KW-1185">Reference proteome</keyword>
<evidence type="ECO:0000259" key="3">
    <source>
        <dbReference type="PROSITE" id="PS51034"/>
    </source>
</evidence>
<accession>A0ABN7T276</accession>
<organism evidence="4 5">
    <name type="scientific">Oikopleura dioica</name>
    <name type="common">Tunicate</name>
    <dbReference type="NCBI Taxonomy" id="34765"/>
    <lineage>
        <taxon>Eukaryota</taxon>
        <taxon>Metazoa</taxon>
        <taxon>Chordata</taxon>
        <taxon>Tunicata</taxon>
        <taxon>Appendicularia</taxon>
        <taxon>Copelata</taxon>
        <taxon>Oikopleuridae</taxon>
        <taxon>Oikopleura</taxon>
    </lineage>
</organism>
<keyword evidence="1" id="KW-0732">Signal</keyword>
<reference evidence="4 5" key="1">
    <citation type="submission" date="2021-04" db="EMBL/GenBank/DDBJ databases">
        <authorList>
            <person name="Bliznina A."/>
        </authorList>
    </citation>
    <scope>NUCLEOTIDE SEQUENCE [LARGE SCALE GENOMIC DNA]</scope>
</reference>
<evidence type="ECO:0000256" key="1">
    <source>
        <dbReference type="ARBA" id="ARBA00022729"/>
    </source>
</evidence>